<keyword evidence="2 9" id="KW-0479">Metal-binding</keyword>
<keyword evidence="12" id="KW-1185">Reference proteome</keyword>
<dbReference type="CDD" id="cd01174">
    <property type="entry name" value="ribokinase"/>
    <property type="match status" value="1"/>
</dbReference>
<dbReference type="InterPro" id="IPR002139">
    <property type="entry name" value="Ribo/fructo_kinase"/>
</dbReference>
<comment type="cofactor">
    <cofactor evidence="9">
        <name>Mg(2+)</name>
        <dbReference type="ChEBI" id="CHEBI:18420"/>
    </cofactor>
    <text evidence="9">Requires a divalent cation, most likely magnesium in vivo, as an electrophilic catalyst to aid phosphoryl group transfer. It is the chelate of the metal and the nucleotide that is the actual substrate.</text>
</comment>
<evidence type="ECO:0000256" key="7">
    <source>
        <dbReference type="ARBA" id="ARBA00022958"/>
    </source>
</evidence>
<feature type="binding site" evidence="9">
    <location>
        <begin position="222"/>
        <end position="227"/>
    </location>
    <ligand>
        <name>ATP</name>
        <dbReference type="ChEBI" id="CHEBI:30616"/>
    </ligand>
</feature>
<dbReference type="PANTHER" id="PTHR10584">
    <property type="entry name" value="SUGAR KINASE"/>
    <property type="match status" value="1"/>
</dbReference>
<keyword evidence="8 9" id="KW-0119">Carbohydrate metabolism</keyword>
<protein>
    <recommendedName>
        <fullName evidence="9">Ribokinase</fullName>
        <shortName evidence="9">RK</shortName>
        <ecNumber evidence="9">2.7.1.15</ecNumber>
    </recommendedName>
</protein>
<dbReference type="UniPathway" id="UPA00916">
    <property type="reaction ID" value="UER00889"/>
</dbReference>
<feature type="binding site" evidence="9">
    <location>
        <position position="293"/>
    </location>
    <ligand>
        <name>K(+)</name>
        <dbReference type="ChEBI" id="CHEBI:29103"/>
    </ligand>
</feature>
<accession>K1LMD6</accession>
<comment type="subunit">
    <text evidence="9">Homodimer.</text>
</comment>
<evidence type="ECO:0000259" key="10">
    <source>
        <dbReference type="Pfam" id="PF00294"/>
    </source>
</evidence>
<feature type="binding site" evidence="9">
    <location>
        <position position="254"/>
    </location>
    <ligand>
        <name>substrate</name>
    </ligand>
</feature>
<keyword evidence="4 9" id="KW-0418">Kinase</keyword>
<dbReference type="PATRIC" id="fig|883112.3.peg.980"/>
<dbReference type="eggNOG" id="COG0524">
    <property type="taxonomic scope" value="Bacteria"/>
</dbReference>
<feature type="binding site" evidence="9">
    <location>
        <position position="284"/>
    </location>
    <ligand>
        <name>K(+)</name>
        <dbReference type="ChEBI" id="CHEBI:29103"/>
    </ligand>
</feature>
<sequence length="309" mass="34277">MKKIVVIGSINIDLFIYGIERIPRLNEAVLGESYEYGYGGKAANQAIALNKMDIKTYLIGSVGKDEYGSNYLNYLDGLNINTDHLKVVEKEKTGTAVINIMNNGEYFSTTIPGANHYVDVSELEKIITEINPDFVLIQFEILKETIYSIAEICNSMNVKLVVDAGPPLPGLDLNKLGKIFILSPNQSEAEFLTGIKIESEQSIYETALTLYENSNSEYILLKLGEQGSYLYDGQKGELFPSYKVNAVDTTAAGDTFIASFLKRYLETQDIPKSIDFASYASSICVTKKGAAESIPSYKEVMDGYQKMEE</sequence>
<name>K1LMD6_9LACT</name>
<dbReference type="PRINTS" id="PR00990">
    <property type="entry name" value="RIBOKINASE"/>
</dbReference>
<dbReference type="RefSeq" id="WP_006701630.1">
    <property type="nucleotide sequence ID" value="NZ_JH932301.1"/>
</dbReference>
<comment type="caution">
    <text evidence="11">The sequence shown here is derived from an EMBL/GenBank/DDBJ whole genome shotgun (WGS) entry which is preliminary data.</text>
</comment>
<keyword evidence="5 9" id="KW-0067">ATP-binding</keyword>
<feature type="binding site" evidence="9">
    <location>
        <position position="250"/>
    </location>
    <ligand>
        <name>K(+)</name>
        <dbReference type="ChEBI" id="CHEBI:29103"/>
    </ligand>
</feature>
<feature type="binding site" evidence="9">
    <location>
        <position position="140"/>
    </location>
    <ligand>
        <name>substrate</name>
    </ligand>
</feature>
<comment type="pathway">
    <text evidence="9">Carbohydrate metabolism; D-ribose degradation; D-ribose 5-phosphate from beta-D-ribopyranose: step 2/2.</text>
</comment>
<keyword evidence="1 9" id="KW-0808">Transferase</keyword>
<evidence type="ECO:0000313" key="12">
    <source>
        <dbReference type="Proteomes" id="UP000005147"/>
    </source>
</evidence>
<feature type="binding site" evidence="9">
    <location>
        <begin position="253"/>
        <end position="254"/>
    </location>
    <ligand>
        <name>ATP</name>
        <dbReference type="ChEBI" id="CHEBI:30616"/>
    </ligand>
</feature>
<dbReference type="PANTHER" id="PTHR10584:SF166">
    <property type="entry name" value="RIBOKINASE"/>
    <property type="match status" value="1"/>
</dbReference>
<evidence type="ECO:0000313" key="11">
    <source>
        <dbReference type="EMBL" id="EKB55796.1"/>
    </source>
</evidence>
<evidence type="ECO:0000256" key="5">
    <source>
        <dbReference type="ARBA" id="ARBA00022840"/>
    </source>
</evidence>
<dbReference type="Pfam" id="PF00294">
    <property type="entry name" value="PfkB"/>
    <property type="match status" value="1"/>
</dbReference>
<feature type="binding site" evidence="9">
    <location>
        <begin position="11"/>
        <end position="13"/>
    </location>
    <ligand>
        <name>substrate</name>
    </ligand>
</feature>
<dbReference type="Gene3D" id="3.40.1190.20">
    <property type="match status" value="1"/>
</dbReference>
<dbReference type="InterPro" id="IPR011611">
    <property type="entry name" value="PfkB_dom"/>
</dbReference>
<dbReference type="GO" id="GO:0019303">
    <property type="term" value="P:D-ribose catabolic process"/>
    <property type="evidence" value="ECO:0007669"/>
    <property type="project" value="UniProtKB-UniRule"/>
</dbReference>
<feature type="binding site" evidence="9">
    <location>
        <position position="287"/>
    </location>
    <ligand>
        <name>K(+)</name>
        <dbReference type="ChEBI" id="CHEBI:29103"/>
    </ligand>
</feature>
<comment type="function">
    <text evidence="9">Catalyzes the phosphorylation of ribose at O-5 in a reaction requiring ATP and magnesium. The resulting D-ribose-5-phosphate can then be used either for sythesis of nucleotides, histidine, and tryptophan, or as a component of the pentose phosphate pathway.</text>
</comment>
<keyword evidence="7 9" id="KW-0630">Potassium</keyword>
<keyword evidence="6 9" id="KW-0460">Magnesium</keyword>
<feature type="binding site" evidence="9">
    <location>
        <begin position="40"/>
        <end position="44"/>
    </location>
    <ligand>
        <name>substrate</name>
    </ligand>
</feature>
<feature type="active site" description="Proton acceptor" evidence="9">
    <location>
        <position position="254"/>
    </location>
</feature>
<dbReference type="GO" id="GO:0004747">
    <property type="term" value="F:ribokinase activity"/>
    <property type="evidence" value="ECO:0007669"/>
    <property type="project" value="UniProtKB-UniRule"/>
</dbReference>
<keyword evidence="9" id="KW-0963">Cytoplasm</keyword>
<feature type="binding site" evidence="9">
    <location>
        <position position="185"/>
    </location>
    <ligand>
        <name>ATP</name>
        <dbReference type="ChEBI" id="CHEBI:30616"/>
    </ligand>
</feature>
<proteinExistence type="inferred from homology"/>
<evidence type="ECO:0000256" key="1">
    <source>
        <dbReference type="ARBA" id="ARBA00022679"/>
    </source>
</evidence>
<dbReference type="EC" id="2.7.1.15" evidence="9"/>
<dbReference type="GO" id="GO:0005829">
    <property type="term" value="C:cytosol"/>
    <property type="evidence" value="ECO:0007669"/>
    <property type="project" value="TreeGrafter"/>
</dbReference>
<dbReference type="InterPro" id="IPR029056">
    <property type="entry name" value="Ribokinase-like"/>
</dbReference>
<gene>
    <name evidence="9" type="primary">rbsK</name>
    <name evidence="11" type="ORF">HMPREF9707_00983</name>
</gene>
<evidence type="ECO:0000256" key="2">
    <source>
        <dbReference type="ARBA" id="ARBA00022723"/>
    </source>
</evidence>
<comment type="catalytic activity">
    <reaction evidence="9">
        <text>D-ribose + ATP = D-ribose 5-phosphate + ADP + H(+)</text>
        <dbReference type="Rhea" id="RHEA:13697"/>
        <dbReference type="ChEBI" id="CHEBI:15378"/>
        <dbReference type="ChEBI" id="CHEBI:30616"/>
        <dbReference type="ChEBI" id="CHEBI:47013"/>
        <dbReference type="ChEBI" id="CHEBI:78346"/>
        <dbReference type="ChEBI" id="CHEBI:456216"/>
        <dbReference type="EC" id="2.7.1.15"/>
    </reaction>
</comment>
<dbReference type="SUPFAM" id="SSF53613">
    <property type="entry name" value="Ribokinase-like"/>
    <property type="match status" value="1"/>
</dbReference>
<feature type="binding site" evidence="9">
    <location>
        <position position="248"/>
    </location>
    <ligand>
        <name>K(+)</name>
        <dbReference type="ChEBI" id="CHEBI:29103"/>
    </ligand>
</feature>
<evidence type="ECO:0000256" key="3">
    <source>
        <dbReference type="ARBA" id="ARBA00022741"/>
    </source>
</evidence>
<comment type="subcellular location">
    <subcellularLocation>
        <location evidence="9">Cytoplasm</location>
    </subcellularLocation>
</comment>
<dbReference type="Proteomes" id="UP000005147">
    <property type="component" value="Unassembled WGS sequence"/>
</dbReference>
<comment type="caution">
    <text evidence="9">Lacks conserved residue(s) required for the propagation of feature annotation.</text>
</comment>
<organism evidence="11 12">
    <name type="scientific">Falseniella ignava CCUG 37419</name>
    <dbReference type="NCBI Taxonomy" id="883112"/>
    <lineage>
        <taxon>Bacteria</taxon>
        <taxon>Bacillati</taxon>
        <taxon>Bacillota</taxon>
        <taxon>Bacilli</taxon>
        <taxon>Lactobacillales</taxon>
        <taxon>Aerococcaceae</taxon>
        <taxon>Falseniella</taxon>
    </lineage>
</organism>
<keyword evidence="3 9" id="KW-0547">Nucleotide-binding</keyword>
<evidence type="ECO:0000256" key="4">
    <source>
        <dbReference type="ARBA" id="ARBA00022777"/>
    </source>
</evidence>
<evidence type="ECO:0000256" key="9">
    <source>
        <dbReference type="HAMAP-Rule" id="MF_01987"/>
    </source>
</evidence>
<evidence type="ECO:0000256" key="6">
    <source>
        <dbReference type="ARBA" id="ARBA00022842"/>
    </source>
</evidence>
<dbReference type="GO" id="GO:0005524">
    <property type="term" value="F:ATP binding"/>
    <property type="evidence" value="ECO:0007669"/>
    <property type="project" value="UniProtKB-UniRule"/>
</dbReference>
<feature type="binding site" evidence="9">
    <location>
        <position position="289"/>
    </location>
    <ligand>
        <name>K(+)</name>
        <dbReference type="ChEBI" id="CHEBI:29103"/>
    </ligand>
</feature>
<dbReference type="EMBL" id="AGZE01000026">
    <property type="protein sequence ID" value="EKB55796.1"/>
    <property type="molecule type" value="Genomic_DNA"/>
</dbReference>
<dbReference type="STRING" id="883112.HMPREF9707_00983"/>
<dbReference type="HOGENOM" id="CLU_027634_2_2_9"/>
<comment type="similarity">
    <text evidence="9">Belongs to the carbohydrate kinase PfkB family. Ribokinase subfamily.</text>
</comment>
<reference evidence="11 12" key="1">
    <citation type="submission" date="2012-07" db="EMBL/GenBank/DDBJ databases">
        <title>The Genome Sequence of Facklamia ignava CCUG 37419.</title>
        <authorList>
            <consortium name="The Broad Institute Genome Sequencing Platform"/>
            <person name="Earl A."/>
            <person name="Ward D."/>
            <person name="Feldgarden M."/>
            <person name="Gevers D."/>
            <person name="Huys G."/>
            <person name="Walker B."/>
            <person name="Young S.K."/>
            <person name="Zeng Q."/>
            <person name="Gargeya S."/>
            <person name="Fitzgerald M."/>
            <person name="Haas B."/>
            <person name="Abouelleil A."/>
            <person name="Alvarado L."/>
            <person name="Arachchi H.M."/>
            <person name="Berlin A.M."/>
            <person name="Chapman S.B."/>
            <person name="Goldberg J."/>
            <person name="Griggs A."/>
            <person name="Gujja S."/>
            <person name="Hansen M."/>
            <person name="Howarth C."/>
            <person name="Imamovic A."/>
            <person name="Larimer J."/>
            <person name="McCowen C."/>
            <person name="Montmayeur A."/>
            <person name="Murphy C."/>
            <person name="Neiman D."/>
            <person name="Pearson M."/>
            <person name="Priest M."/>
            <person name="Roberts A."/>
            <person name="Saif S."/>
            <person name="Shea T."/>
            <person name="Sisk P."/>
            <person name="Sykes S."/>
            <person name="Wortman J."/>
            <person name="Nusbaum C."/>
            <person name="Birren B."/>
        </authorList>
    </citation>
    <scope>NUCLEOTIDE SEQUENCE [LARGE SCALE GENOMIC DNA]</scope>
    <source>
        <strain evidence="11 12">CCUG 37419</strain>
    </source>
</reference>
<dbReference type="AlphaFoldDB" id="K1LMD6"/>
<dbReference type="GO" id="GO:0046872">
    <property type="term" value="F:metal ion binding"/>
    <property type="evidence" value="ECO:0007669"/>
    <property type="project" value="UniProtKB-KW"/>
</dbReference>
<dbReference type="InterPro" id="IPR011877">
    <property type="entry name" value="Ribokinase"/>
</dbReference>
<feature type="domain" description="Carbohydrate kinase PfkB" evidence="10">
    <location>
        <begin position="1"/>
        <end position="295"/>
    </location>
</feature>
<comment type="activity regulation">
    <text evidence="9">Activated by a monovalent cation that binds near, but not in, the active site. The most likely occupant of the site in vivo is potassium. Ion binding induces a conformational change that may alter substrate affinity.</text>
</comment>
<evidence type="ECO:0000256" key="8">
    <source>
        <dbReference type="ARBA" id="ARBA00023277"/>
    </source>
</evidence>
<dbReference type="HAMAP" id="MF_01987">
    <property type="entry name" value="Ribokinase"/>
    <property type="match status" value="1"/>
</dbReference>